<dbReference type="KEGG" id="fal:FRAAL0781"/>
<sequence length="141" mass="14897">MPISYPVAARATPPPLPIVPNIAPSKSVYLGPSNVMPHSDIFPFLAVLVVVLAGLLVARALRTALVRRRAGWSVGGQTGDHSSACATSPDQSAPWPLARFASERMPFDNQLLGRTAEAASALVARISASSRSRDRIAADAW</sequence>
<gene>
    <name evidence="2" type="ordered locus">FRAAL0781</name>
</gene>
<evidence type="ECO:0000256" key="1">
    <source>
        <dbReference type="SAM" id="Phobius"/>
    </source>
</evidence>
<keyword evidence="1" id="KW-0472">Membrane</keyword>
<evidence type="ECO:0000313" key="2">
    <source>
        <dbReference type="EMBL" id="CAJ59450.2"/>
    </source>
</evidence>
<dbReference type="Proteomes" id="UP000000657">
    <property type="component" value="Chromosome"/>
</dbReference>
<accession>Q0RSL1</accession>
<protein>
    <submittedName>
        <fullName evidence="2">Uncharacterized protein</fullName>
    </submittedName>
</protein>
<evidence type="ECO:0000313" key="3">
    <source>
        <dbReference type="Proteomes" id="UP000000657"/>
    </source>
</evidence>
<feature type="transmembrane region" description="Helical" evidence="1">
    <location>
        <begin position="41"/>
        <end position="61"/>
    </location>
</feature>
<keyword evidence="3" id="KW-1185">Reference proteome</keyword>
<reference evidence="2 3" key="1">
    <citation type="journal article" date="2007" name="Genome Res.">
        <title>Genome characteristics of facultatively symbiotic Frankia sp. strains reflect host range and host plant biogeography.</title>
        <authorList>
            <person name="Normand P."/>
            <person name="Lapierre P."/>
            <person name="Tisa L.S."/>
            <person name="Gogarten J.P."/>
            <person name="Alloisio N."/>
            <person name="Bagnarol E."/>
            <person name="Bassi C.A."/>
            <person name="Berry A.M."/>
            <person name="Bickhart D.M."/>
            <person name="Choisne N."/>
            <person name="Couloux A."/>
            <person name="Cournoyer B."/>
            <person name="Cruveiller S."/>
            <person name="Daubin V."/>
            <person name="Demange N."/>
            <person name="Francino M.P."/>
            <person name="Goltsman E."/>
            <person name="Huang Y."/>
            <person name="Kopp O.R."/>
            <person name="Labarre L."/>
            <person name="Lapidus A."/>
            <person name="Lavire C."/>
            <person name="Marechal J."/>
            <person name="Martinez M."/>
            <person name="Mastronunzio J.E."/>
            <person name="Mullin B.C."/>
            <person name="Niemann J."/>
            <person name="Pujic P."/>
            <person name="Rawnsley T."/>
            <person name="Rouy Z."/>
            <person name="Schenowitz C."/>
            <person name="Sellstedt A."/>
            <person name="Tavares F."/>
            <person name="Tomkins J.P."/>
            <person name="Vallenet D."/>
            <person name="Valverde C."/>
            <person name="Wall L.G."/>
            <person name="Wang Y."/>
            <person name="Medigue C."/>
            <person name="Benson D.R."/>
        </authorList>
    </citation>
    <scope>NUCLEOTIDE SEQUENCE [LARGE SCALE GENOMIC DNA]</scope>
    <source>
        <strain evidence="3">DSM 45986 / CECT 9034 / ACN14a</strain>
    </source>
</reference>
<name>Q0RSL1_FRAAA</name>
<dbReference type="EMBL" id="CT573213">
    <property type="protein sequence ID" value="CAJ59450.2"/>
    <property type="molecule type" value="Genomic_DNA"/>
</dbReference>
<dbReference type="HOGENOM" id="CLU_1822499_0_0_11"/>
<dbReference type="AlphaFoldDB" id="Q0RSL1"/>
<proteinExistence type="predicted"/>
<keyword evidence="1" id="KW-0812">Transmembrane</keyword>
<keyword evidence="1" id="KW-1133">Transmembrane helix</keyword>
<organism evidence="2 3">
    <name type="scientific">Frankia alni (strain DSM 45986 / CECT 9034 / ACN14a)</name>
    <dbReference type="NCBI Taxonomy" id="326424"/>
    <lineage>
        <taxon>Bacteria</taxon>
        <taxon>Bacillati</taxon>
        <taxon>Actinomycetota</taxon>
        <taxon>Actinomycetes</taxon>
        <taxon>Frankiales</taxon>
        <taxon>Frankiaceae</taxon>
        <taxon>Frankia</taxon>
    </lineage>
</organism>